<proteinExistence type="predicted"/>
<evidence type="ECO:0000313" key="3">
    <source>
        <dbReference type="RefSeq" id="XP_016450606.1"/>
    </source>
</evidence>
<evidence type="ECO:0000256" key="2">
    <source>
        <dbReference type="SAM" id="MobiDB-lite"/>
    </source>
</evidence>
<name>A0A1S3YED3_TOBAC</name>
<feature type="compositionally biased region" description="Polar residues" evidence="2">
    <location>
        <begin position="1"/>
        <end position="18"/>
    </location>
</feature>
<dbReference type="RefSeq" id="XP_016450606.1">
    <property type="nucleotide sequence ID" value="XM_016595120.1"/>
</dbReference>
<evidence type="ECO:0000256" key="1">
    <source>
        <dbReference type="SAM" id="Coils"/>
    </source>
</evidence>
<accession>A0A1S3YED3</accession>
<feature type="region of interest" description="Disordered" evidence="2">
    <location>
        <begin position="1"/>
        <end position="34"/>
    </location>
</feature>
<feature type="region of interest" description="Disordered" evidence="2">
    <location>
        <begin position="396"/>
        <end position="433"/>
    </location>
</feature>
<feature type="region of interest" description="Disordered" evidence="2">
    <location>
        <begin position="67"/>
        <end position="98"/>
    </location>
</feature>
<keyword evidence="1" id="KW-0175">Coiled coil</keyword>
<feature type="compositionally biased region" description="Acidic residues" evidence="2">
    <location>
        <begin position="417"/>
        <end position="428"/>
    </location>
</feature>
<dbReference type="PaxDb" id="4097-A0A1S3YED3"/>
<dbReference type="KEGG" id="nta:107775397"/>
<feature type="coiled-coil region" evidence="1">
    <location>
        <begin position="255"/>
        <end position="368"/>
    </location>
</feature>
<dbReference type="AlphaFoldDB" id="A0A1S3YED3"/>
<sequence length="447" mass="49585">MAKTSKTIPQKENASSSRLAGGKTPAEPRPEECVPRGCVLTSNFKTDKASSILDRCEPVSRYICSINEGYPKQDKKRKKTSPSEDPEPKKKAARKPRKNIILLTKEFVRRLREEDDKEEEDDSRMVARVGMSIEAPKATESVKAAETSSRDEGVSGRDFREVPKSSRIKEAPNHTEPMMIQEARALKTLSIEGAHGSEDPFHDYFTGVEDTIGLSDLEVSRKDLGEASSLCSEAQQALNRVSPNSPCLRASSGSIFSVSSRADRYEADIQRLTEERNALNLIGKQKEEQIKDLLAELATAHKDQTDLVKQKKVERIEQFREEVNIIKAESLEWKEGMDCFATEKETTRAQLSSVKSQLQAEKAKVEADVIVAIYRADAEATQVQAREIVKARELEAETGALASSDDDDDDGSKSESENGEDLDGEEAAPGENYEPYDFSLLIFCIGS</sequence>
<feature type="compositionally biased region" description="Basic and acidic residues" evidence="2">
    <location>
        <begin position="148"/>
        <end position="162"/>
    </location>
</feature>
<gene>
    <name evidence="3" type="primary">LOC107775397</name>
</gene>
<protein>
    <submittedName>
        <fullName evidence="3">Uncharacterized protein</fullName>
    </submittedName>
</protein>
<feature type="region of interest" description="Disordered" evidence="2">
    <location>
        <begin position="137"/>
        <end position="162"/>
    </location>
</feature>
<organism evidence="3">
    <name type="scientific">Nicotiana tabacum</name>
    <name type="common">Common tobacco</name>
    <dbReference type="NCBI Taxonomy" id="4097"/>
    <lineage>
        <taxon>Eukaryota</taxon>
        <taxon>Viridiplantae</taxon>
        <taxon>Streptophyta</taxon>
        <taxon>Embryophyta</taxon>
        <taxon>Tracheophyta</taxon>
        <taxon>Spermatophyta</taxon>
        <taxon>Magnoliopsida</taxon>
        <taxon>eudicotyledons</taxon>
        <taxon>Gunneridae</taxon>
        <taxon>Pentapetalae</taxon>
        <taxon>asterids</taxon>
        <taxon>lamiids</taxon>
        <taxon>Solanales</taxon>
        <taxon>Solanaceae</taxon>
        <taxon>Nicotianoideae</taxon>
        <taxon>Nicotianeae</taxon>
        <taxon>Nicotiana</taxon>
    </lineage>
</organism>
<reference evidence="3" key="1">
    <citation type="submission" date="2025-08" db="UniProtKB">
        <authorList>
            <consortium name="RefSeq"/>
        </authorList>
    </citation>
    <scope>IDENTIFICATION</scope>
</reference>